<accession>A0A8C1MKZ5</accession>
<keyword evidence="1" id="KW-0812">Transmembrane</keyword>
<dbReference type="GO" id="GO:0005737">
    <property type="term" value="C:cytoplasm"/>
    <property type="evidence" value="ECO:0007669"/>
    <property type="project" value="TreeGrafter"/>
</dbReference>
<evidence type="ECO:0000313" key="3">
    <source>
        <dbReference type="Ensembl" id="ENSCCRP00010077677.1"/>
    </source>
</evidence>
<reference evidence="3" key="2">
    <citation type="submission" date="2025-09" db="UniProtKB">
        <authorList>
            <consortium name="Ensembl"/>
        </authorList>
    </citation>
    <scope>IDENTIFICATION</scope>
</reference>
<keyword evidence="1" id="KW-1133">Transmembrane helix</keyword>
<reference evidence="3" key="1">
    <citation type="submission" date="2025-08" db="UniProtKB">
        <authorList>
            <consortium name="Ensembl"/>
        </authorList>
    </citation>
    <scope>IDENTIFICATION</scope>
</reference>
<organism evidence="3 4">
    <name type="scientific">Cyprinus carpio</name>
    <name type="common">Common carp</name>
    <dbReference type="NCBI Taxonomy" id="7962"/>
    <lineage>
        <taxon>Eukaryota</taxon>
        <taxon>Metazoa</taxon>
        <taxon>Chordata</taxon>
        <taxon>Craniata</taxon>
        <taxon>Vertebrata</taxon>
        <taxon>Euteleostomi</taxon>
        <taxon>Actinopterygii</taxon>
        <taxon>Neopterygii</taxon>
        <taxon>Teleostei</taxon>
        <taxon>Ostariophysi</taxon>
        <taxon>Cypriniformes</taxon>
        <taxon>Cyprinidae</taxon>
        <taxon>Cyprininae</taxon>
        <taxon>Cyprinus</taxon>
    </lineage>
</organism>
<name>A0A8C1MKZ5_CYPCA</name>
<dbReference type="InterPro" id="IPR006553">
    <property type="entry name" value="Leu-rich_rpt_Cys-con_subtyp"/>
</dbReference>
<keyword evidence="1" id="KW-0472">Membrane</keyword>
<feature type="domain" description="F-box" evidence="2">
    <location>
        <begin position="39"/>
        <end position="85"/>
    </location>
</feature>
<evidence type="ECO:0000256" key="1">
    <source>
        <dbReference type="SAM" id="Phobius"/>
    </source>
</evidence>
<protein>
    <submittedName>
        <fullName evidence="3">Ubiquitin specific peptidase 3</fullName>
    </submittedName>
</protein>
<sequence length="266" mass="30536">MCKASARLQSGGESRIQTTRDTPLSHCCFVIIVVVSCLVMHLTELDQDCLLHLFSYLDKDSCRSLSLTCVRLRQVFLDPQLWMLLHFRSLCKLRRDNYVLGSSLRYLAVSWHSSRVKVCNIEDWMKTTFQKDLCRKHESLVSDFLERVCHMCPNLLSLTLSGCGHITDRDVINVLQSCKRLHSLSLENCSRMTDSVLQAVVDHGHSLTDMRVDFCRNVTQAGLQEVRDKRPEVHLSALHSGDMIPDSKPEEKTQIRRALQKFLIFS</sequence>
<dbReference type="PROSITE" id="PS50181">
    <property type="entry name" value="FBOX"/>
    <property type="match status" value="1"/>
</dbReference>
<dbReference type="PANTHER" id="PTHR13382:SF69">
    <property type="entry name" value="FI18408P1"/>
    <property type="match status" value="1"/>
</dbReference>
<dbReference type="PANTHER" id="PTHR13382">
    <property type="entry name" value="MITOCHONDRIAL ATP SYNTHASE COUPLING FACTOR B"/>
    <property type="match status" value="1"/>
</dbReference>
<dbReference type="SMART" id="SM00367">
    <property type="entry name" value="LRR_CC"/>
    <property type="match status" value="3"/>
</dbReference>
<feature type="transmembrane region" description="Helical" evidence="1">
    <location>
        <begin position="24"/>
        <end position="43"/>
    </location>
</feature>
<evidence type="ECO:0000313" key="4">
    <source>
        <dbReference type="Proteomes" id="UP000694427"/>
    </source>
</evidence>
<keyword evidence="4" id="KW-1185">Reference proteome</keyword>
<dbReference type="Ensembl" id="ENSCCRT00010086197.1">
    <property type="protein sequence ID" value="ENSCCRP00010077677.1"/>
    <property type="gene ID" value="ENSCCRG00010033731.1"/>
</dbReference>
<dbReference type="SUPFAM" id="SSF52047">
    <property type="entry name" value="RNI-like"/>
    <property type="match status" value="1"/>
</dbReference>
<dbReference type="Proteomes" id="UP000694427">
    <property type="component" value="Unplaced"/>
</dbReference>
<proteinExistence type="predicted"/>
<dbReference type="InterPro" id="IPR032675">
    <property type="entry name" value="LRR_dom_sf"/>
</dbReference>
<dbReference type="InterPro" id="IPR001810">
    <property type="entry name" value="F-box_dom"/>
</dbReference>
<dbReference type="InterPro" id="IPR050648">
    <property type="entry name" value="F-box_LRR-repeat"/>
</dbReference>
<dbReference type="Gene3D" id="3.80.10.10">
    <property type="entry name" value="Ribonuclease Inhibitor"/>
    <property type="match status" value="1"/>
</dbReference>
<dbReference type="Pfam" id="PF12937">
    <property type="entry name" value="F-box-like"/>
    <property type="match status" value="1"/>
</dbReference>
<evidence type="ECO:0000259" key="2">
    <source>
        <dbReference type="PROSITE" id="PS50181"/>
    </source>
</evidence>
<dbReference type="AlphaFoldDB" id="A0A8C1MKZ5"/>